<dbReference type="EMBL" id="SRYB01000012">
    <property type="protein sequence ID" value="TGY78529.1"/>
    <property type="molecule type" value="Genomic_DNA"/>
</dbReference>
<keyword evidence="1" id="KW-0547">Nucleotide-binding</keyword>
<name>A0AC61RF69_9BACT</name>
<comment type="caution">
    <text evidence="1">The sequence shown here is derived from an EMBL/GenBank/DDBJ whole genome shotgun (WGS) entry which is preliminary data.</text>
</comment>
<accession>A0AC61RF69</accession>
<dbReference type="Proteomes" id="UP000306319">
    <property type="component" value="Unassembled WGS sequence"/>
</dbReference>
<proteinExistence type="predicted"/>
<sequence>MNLIELETILRDQKTELDLLREDNLISRPEENLIDLRSRQAQVVIGVRRSGKSTLCFKALEKANVNYAYVNFDDERLAECRREHLDLILEALYRIYGKFDYLFFDEIQNVDGWPLFVNRLLRQRIHMIITGSNAKLLSTDLATHLTGRHHKIELFPFSFKDWCEAKDLNYDGMTTRNRGLLGKEFNEYLHTGGFPELIYESGNTTYISTLFDNIINQDIKNRFNVRNVEELMKLANHMLNEVPDCFTVDGLMDISGVKSNHTILKYLSYLQQTYLISQVKKFSPKSRQRSTNEKYYAIDVAFMDKRENAFAGENLGWRLETIVYLELKRRYVGKGCDIYYHKEKTSETDFIVCNGNQTIGIYQVSYDISNEKTRKREIRGCLAGAKITRCDNMYIITDHQREDIIVEDKIIKVFPAYEWLLNTSGDLKSQEN</sequence>
<reference evidence="1" key="1">
    <citation type="submission" date="2019-04" db="EMBL/GenBank/DDBJ databases">
        <title>Microbes associate with the intestines of laboratory mice.</title>
        <authorList>
            <person name="Navarre W."/>
            <person name="Wong E."/>
            <person name="Huang K."/>
            <person name="Tropini C."/>
            <person name="Ng K."/>
            <person name="Yu B."/>
        </authorList>
    </citation>
    <scope>NUCLEOTIDE SEQUENCE</scope>
    <source>
        <strain evidence="1">NM04_E33</strain>
    </source>
</reference>
<protein>
    <submittedName>
        <fullName evidence="1">ATP-binding protein</fullName>
    </submittedName>
</protein>
<organism evidence="1 2">
    <name type="scientific">Lepagella muris</name>
    <dbReference type="NCBI Taxonomy" id="3032870"/>
    <lineage>
        <taxon>Bacteria</taxon>
        <taxon>Pseudomonadati</taxon>
        <taxon>Bacteroidota</taxon>
        <taxon>Bacteroidia</taxon>
        <taxon>Bacteroidales</taxon>
        <taxon>Muribaculaceae</taxon>
        <taxon>Lepagella</taxon>
    </lineage>
</organism>
<gene>
    <name evidence="1" type="ORF">E5331_09400</name>
</gene>
<keyword evidence="2" id="KW-1185">Reference proteome</keyword>
<keyword evidence="1" id="KW-0067">ATP-binding</keyword>
<evidence type="ECO:0000313" key="1">
    <source>
        <dbReference type="EMBL" id="TGY78529.1"/>
    </source>
</evidence>
<evidence type="ECO:0000313" key="2">
    <source>
        <dbReference type="Proteomes" id="UP000306319"/>
    </source>
</evidence>